<sequence>MIDAHQHIWRLGRHGHSWPTPDLAVIHRDHEVADLEALAAPLGITGSVLVQSQPCDEDTDFLLHEAARQPFVRGVVGWADMKAPDAPARIAALAARPKMRGLRPMLQSLPVDWIADPSIDAAARALVAHGLSFDALVLPPHLPALLDFARRHPDLAMVIDHGAKPPIARREIDDWAASMRDLAALPQVHAKLSGLLTEAGDRTSADALKPYVDILLDAFGPDRLMWGSDWPVLNLAGDYAGWLAMACDLVPAEVHPAVFDGTAQRFYRL</sequence>
<dbReference type="PANTHER" id="PTHR43569:SF2">
    <property type="entry name" value="AMIDOHYDROLASE-RELATED DOMAIN-CONTAINING PROTEIN"/>
    <property type="match status" value="1"/>
</dbReference>
<dbReference type="InterPro" id="IPR032466">
    <property type="entry name" value="Metal_Hydrolase"/>
</dbReference>
<evidence type="ECO:0000313" key="3">
    <source>
        <dbReference type="EMBL" id="ASG24236.1"/>
    </source>
</evidence>
<proteinExistence type="inferred from homology"/>
<dbReference type="KEGG" id="nao:Y958_25330"/>
<dbReference type="Pfam" id="PF04909">
    <property type="entry name" value="Amidohydro_2"/>
    <property type="match status" value="1"/>
</dbReference>
<dbReference type="InterPro" id="IPR052350">
    <property type="entry name" value="Metallo-dep_Lactonases"/>
</dbReference>
<comment type="similarity">
    <text evidence="1">Belongs to the metallo-dependent hydrolases superfamily.</text>
</comment>
<keyword evidence="4" id="KW-1185">Reference proteome</keyword>
<feature type="domain" description="Amidohydrolase-related" evidence="2">
    <location>
        <begin position="2"/>
        <end position="269"/>
    </location>
</feature>
<dbReference type="Gene3D" id="3.20.20.140">
    <property type="entry name" value="Metal-dependent hydrolases"/>
    <property type="match status" value="1"/>
</dbReference>
<dbReference type="PANTHER" id="PTHR43569">
    <property type="entry name" value="AMIDOHYDROLASE"/>
    <property type="match status" value="1"/>
</dbReference>
<gene>
    <name evidence="3" type="ORF">Y958_25330</name>
</gene>
<evidence type="ECO:0000256" key="1">
    <source>
        <dbReference type="ARBA" id="ARBA00038310"/>
    </source>
</evidence>
<reference evidence="3 4" key="1">
    <citation type="submission" date="2017-06" db="EMBL/GenBank/DDBJ databases">
        <title>Complete genome sequence of Nitrospirillum amazonense strain CBAmC, an endophytic nitrogen-fixing and plant growth-promoting bacterium, isolated from sugarcane.</title>
        <authorList>
            <person name="Schwab S."/>
            <person name="dos Santos Teixeira K.R."/>
            <person name="Simoes Araujo J.L."/>
            <person name="Soares Vidal M."/>
            <person name="Borges de Freitas H.R."/>
            <person name="Rivello Crivelaro A.L."/>
            <person name="Bueno de Camargo Nunes A."/>
            <person name="dos Santos C.M."/>
            <person name="Palmeira da Silva Rosa D."/>
            <person name="da Silva Padilha D."/>
            <person name="da Silva E."/>
            <person name="Araujo Terra L."/>
            <person name="Soares Mendes V."/>
            <person name="Farinelli L."/>
            <person name="Magalhaes Cruz L."/>
            <person name="Baldani J.I."/>
        </authorList>
    </citation>
    <scope>NUCLEOTIDE SEQUENCE [LARGE SCALE GENOMIC DNA]</scope>
    <source>
        <strain evidence="3 4">CBAmC</strain>
    </source>
</reference>
<dbReference type="RefSeq" id="WP_088874674.1">
    <property type="nucleotide sequence ID" value="NZ_CP022112.1"/>
</dbReference>
<keyword evidence="3" id="KW-0378">Hydrolase</keyword>
<protein>
    <submittedName>
        <fullName evidence="3">Amidohydrolase</fullName>
    </submittedName>
</protein>
<accession>A0A248K0E6</accession>
<evidence type="ECO:0000259" key="2">
    <source>
        <dbReference type="Pfam" id="PF04909"/>
    </source>
</evidence>
<dbReference type="InterPro" id="IPR006680">
    <property type="entry name" value="Amidohydro-rel"/>
</dbReference>
<organism evidence="3 4">
    <name type="scientific">Nitrospirillum viridazoti CBAmc</name>
    <dbReference type="NCBI Taxonomy" id="1441467"/>
    <lineage>
        <taxon>Bacteria</taxon>
        <taxon>Pseudomonadati</taxon>
        <taxon>Pseudomonadota</taxon>
        <taxon>Alphaproteobacteria</taxon>
        <taxon>Rhodospirillales</taxon>
        <taxon>Azospirillaceae</taxon>
        <taxon>Nitrospirillum</taxon>
        <taxon>Nitrospirillum viridazoti</taxon>
    </lineage>
</organism>
<dbReference type="SUPFAM" id="SSF51556">
    <property type="entry name" value="Metallo-dependent hydrolases"/>
    <property type="match status" value="1"/>
</dbReference>
<dbReference type="EMBL" id="CP022112">
    <property type="protein sequence ID" value="ASG24236.1"/>
    <property type="molecule type" value="Genomic_DNA"/>
</dbReference>
<dbReference type="AlphaFoldDB" id="A0A248K0E6"/>
<dbReference type="Proteomes" id="UP000197153">
    <property type="component" value="Chromosome 3"/>
</dbReference>
<dbReference type="GO" id="GO:0016787">
    <property type="term" value="F:hydrolase activity"/>
    <property type="evidence" value="ECO:0007669"/>
    <property type="project" value="UniProtKB-KW"/>
</dbReference>
<name>A0A248K0E6_9PROT</name>
<evidence type="ECO:0000313" key="4">
    <source>
        <dbReference type="Proteomes" id="UP000197153"/>
    </source>
</evidence>